<gene>
    <name evidence="3" type="ORF">A3A90_00930</name>
</gene>
<evidence type="ECO:0000313" key="3">
    <source>
        <dbReference type="EMBL" id="OHB02345.1"/>
    </source>
</evidence>
<comment type="caution">
    <text evidence="3">The sequence shown here is derived from an EMBL/GenBank/DDBJ whole genome shotgun (WGS) entry which is preliminary data.</text>
</comment>
<dbReference type="EMBL" id="MHWA01000004">
    <property type="protein sequence ID" value="OHB02345.1"/>
    <property type="molecule type" value="Genomic_DNA"/>
</dbReference>
<evidence type="ECO:0000259" key="2">
    <source>
        <dbReference type="PROSITE" id="PS50234"/>
    </source>
</evidence>
<dbReference type="PANTHER" id="PTHR41248:SF1">
    <property type="entry name" value="NORD PROTEIN"/>
    <property type="match status" value="1"/>
</dbReference>
<accession>A0A1G2TYF4</accession>
<dbReference type="Pfam" id="PF11775">
    <property type="entry name" value="CobT_C"/>
    <property type="match status" value="2"/>
</dbReference>
<feature type="domain" description="VWFA" evidence="2">
    <location>
        <begin position="559"/>
        <end position="748"/>
    </location>
</feature>
<feature type="compositionally biased region" description="Basic and acidic residues" evidence="1">
    <location>
        <begin position="402"/>
        <end position="419"/>
    </location>
</feature>
<dbReference type="InterPro" id="IPR025861">
    <property type="entry name" value="CobT_VWA_dom"/>
</dbReference>
<dbReference type="Gene3D" id="3.40.50.410">
    <property type="entry name" value="von Willebrand factor, type A domain"/>
    <property type="match status" value="1"/>
</dbReference>
<evidence type="ECO:0000256" key="1">
    <source>
        <dbReference type="SAM" id="MobiDB-lite"/>
    </source>
</evidence>
<dbReference type="InterPro" id="IPR002035">
    <property type="entry name" value="VWF_A"/>
</dbReference>
<feature type="compositionally biased region" description="Basic and acidic residues" evidence="1">
    <location>
        <begin position="432"/>
        <end position="466"/>
    </location>
</feature>
<feature type="region of interest" description="Disordered" evidence="1">
    <location>
        <begin position="287"/>
        <end position="466"/>
    </location>
</feature>
<dbReference type="SMART" id="SM00327">
    <property type="entry name" value="VWA"/>
    <property type="match status" value="1"/>
</dbReference>
<dbReference type="InterPro" id="IPR051928">
    <property type="entry name" value="NorD/CobT"/>
</dbReference>
<feature type="compositionally biased region" description="Basic and acidic residues" evidence="1">
    <location>
        <begin position="287"/>
        <end position="310"/>
    </location>
</feature>
<sequence length="748" mass="86755">MEGIKLDGKIPENETAEMPEQIYKALKPEREKQILAEFTPEQQEEIKQKQQTLSSLAYFIGKDFRIPIELNESGGGWYWDFKNNIIRIDPKDLLEKPMDYLRFVISHEGGHRRISRTDFIPLEEWKQPGFSFMMNSIEDPRDNNFVAESYPKFGEQMGLAYEQDLDFEAKAKEKAEQKLGYKPRFMQAGFEYIKQWFRETKEQDFELSPDLPEEVKTAVEATLLSAQDSWLRYPSRQEADKSEGLIRKYAELSYQINRDQIWPEFKKLVEADMEDQKMEELLKDMQKEKDGGEEKGEKGMPQELKDKLTPEEQQALEEAIKKAIEQAKKEQQEAKEKAEKEKQQAEGEKGEKSEESSESAGEGEPQDTEGQQSPGTKPIDLDSLSEDLKQKIKEYIQSLPEGEQKEIKDKAEKAMKEFEEALNEELQGKLSDNPEKKAERDAEVKPKQEVEQETKTGRETQEVDEEELKKYKDRVAKELKKDENVYERMRKEVLPLIDKLENDLREIFVERRARGWKSGFTTGKRIDIKRRIQEKAKSVPAMESKAWQKRELPKEKDYAISILVDLSGSMSNGNKIEETFKAVIVLSEVLNRLSINLEILGFNDRMYEYQDFGEQMSKIIREHMGGMLQEVNDTSDTGKARWNDDGWALEQASKRLEKQKADQKFLIVMSDGTPEESSMHPRTKYELGKMIKQVLEESDIRLIGLGIGGGTDHVGRYYPNSIANVKVEEMAEKLADLIKEVIANYQNF</sequence>
<organism evidence="3 4">
    <name type="scientific">Candidatus Zambryskibacteria bacterium RIFCSPLOWO2_01_FULL_35_19</name>
    <dbReference type="NCBI Taxonomy" id="1802757"/>
    <lineage>
        <taxon>Bacteria</taxon>
        <taxon>Candidatus Zambryskiibacteriota</taxon>
    </lineage>
</organism>
<dbReference type="Proteomes" id="UP000178404">
    <property type="component" value="Unassembled WGS sequence"/>
</dbReference>
<protein>
    <recommendedName>
        <fullName evidence="2">VWFA domain-containing protein</fullName>
    </recommendedName>
</protein>
<dbReference type="AlphaFoldDB" id="A0A1G2TYF4"/>
<dbReference type="SUPFAM" id="SSF53300">
    <property type="entry name" value="vWA-like"/>
    <property type="match status" value="1"/>
</dbReference>
<dbReference type="InterPro" id="IPR036465">
    <property type="entry name" value="vWFA_dom_sf"/>
</dbReference>
<proteinExistence type="predicted"/>
<dbReference type="PANTHER" id="PTHR41248">
    <property type="entry name" value="NORD PROTEIN"/>
    <property type="match status" value="1"/>
</dbReference>
<feature type="compositionally biased region" description="Basic and acidic residues" evidence="1">
    <location>
        <begin position="318"/>
        <end position="355"/>
    </location>
</feature>
<name>A0A1G2TYF4_9BACT</name>
<evidence type="ECO:0000313" key="4">
    <source>
        <dbReference type="Proteomes" id="UP000178404"/>
    </source>
</evidence>
<dbReference type="PROSITE" id="PS50234">
    <property type="entry name" value="VWFA"/>
    <property type="match status" value="1"/>
</dbReference>
<reference evidence="3 4" key="1">
    <citation type="journal article" date="2016" name="Nat. Commun.">
        <title>Thousands of microbial genomes shed light on interconnected biogeochemical processes in an aquifer system.</title>
        <authorList>
            <person name="Anantharaman K."/>
            <person name="Brown C.T."/>
            <person name="Hug L.A."/>
            <person name="Sharon I."/>
            <person name="Castelle C.J."/>
            <person name="Probst A.J."/>
            <person name="Thomas B.C."/>
            <person name="Singh A."/>
            <person name="Wilkins M.J."/>
            <person name="Karaoz U."/>
            <person name="Brodie E.L."/>
            <person name="Williams K.H."/>
            <person name="Hubbard S.S."/>
            <person name="Banfield J.F."/>
        </authorList>
    </citation>
    <scope>NUCLEOTIDE SEQUENCE [LARGE SCALE GENOMIC DNA]</scope>
</reference>